<dbReference type="SUPFAM" id="SSF89260">
    <property type="entry name" value="Collagen-binding domain"/>
    <property type="match status" value="1"/>
</dbReference>
<dbReference type="EMBL" id="CAKP01000001">
    <property type="protein sequence ID" value="CCC57686.1"/>
    <property type="molecule type" value="Genomic_DNA"/>
</dbReference>
<dbReference type="Proteomes" id="UP000007652">
    <property type="component" value="Unassembled WGS sequence"/>
</dbReference>
<evidence type="ECO:0000313" key="1">
    <source>
        <dbReference type="EMBL" id="CCC57686.1"/>
    </source>
</evidence>
<sequence length="183" mass="21821">MDIFNAEGEHTFIYLKESYDKEGIITLEARHSNSLKSKDKTVVSYRTYEEIKKGQNGKKFYPMRYKGIVEDDIKVNMDSYEYNNTLDKAYKIKKNMLFSGSIDYIEDIDIFKIDVEYKQKIMLKVFQLPKDIKLTIKNADERELKVIERQGFYLLELDKGTYYLQFKNNSLKTLEENYIFEIS</sequence>
<name>G0V3J6_9CLOT</name>
<protein>
    <submittedName>
        <fullName evidence="1">Uncharacterized protein</fullName>
    </submittedName>
</protein>
<proteinExistence type="predicted"/>
<comment type="caution">
    <text evidence="1">The sequence shown here is derived from an EMBL/GenBank/DDBJ whole genome shotgun (WGS) entry which is preliminary data.</text>
</comment>
<dbReference type="STRING" id="857293.CAAU_0036"/>
<evidence type="ECO:0000313" key="2">
    <source>
        <dbReference type="Proteomes" id="UP000007652"/>
    </source>
</evidence>
<dbReference type="RefSeq" id="WP_008907409.1">
    <property type="nucleotide sequence ID" value="NZ_CAKP01000001.1"/>
</dbReference>
<dbReference type="Gene3D" id="2.60.120.380">
    <property type="match status" value="1"/>
</dbReference>
<organism evidence="1 2">
    <name type="scientific">Caloramator australicus RC3</name>
    <dbReference type="NCBI Taxonomy" id="857293"/>
    <lineage>
        <taxon>Bacteria</taxon>
        <taxon>Bacillati</taxon>
        <taxon>Bacillota</taxon>
        <taxon>Clostridia</taxon>
        <taxon>Eubacteriales</taxon>
        <taxon>Clostridiaceae</taxon>
        <taxon>Caloramator</taxon>
    </lineage>
</organism>
<dbReference type="OrthoDB" id="1665149at2"/>
<keyword evidence="2" id="KW-1185">Reference proteome</keyword>
<dbReference type="AlphaFoldDB" id="G0V3J6"/>
<gene>
    <name evidence="1" type="ORF">CAAU_0036</name>
</gene>
<reference evidence="1 2" key="1">
    <citation type="journal article" date="2011" name="J. Bacteriol.">
        <title>Draft genome sequence of Caloramator australicus strain RC3T, a thermoanaerobe from the Great Artesian Basin of Australia.</title>
        <authorList>
            <person name="Ogg C.D."/>
            <person name="Patel B.K.C."/>
        </authorList>
    </citation>
    <scope>NUCLEOTIDE SEQUENCE [LARGE SCALE GENOMIC DNA]</scope>
    <source>
        <strain evidence="1 2">RC3</strain>
    </source>
</reference>
<accession>G0V3J6</accession>